<keyword evidence="2" id="KW-1185">Reference proteome</keyword>
<dbReference type="EMBL" id="VWSG01000008">
    <property type="protein sequence ID" value="KAA5533971.1"/>
    <property type="molecule type" value="Genomic_DNA"/>
</dbReference>
<protein>
    <submittedName>
        <fullName evidence="1">Uncharacterized protein</fullName>
    </submittedName>
</protein>
<sequence>MLQNLQARVSRKLPYALLLCALTTSQTFSQSKKPTKTVRDLLPNTINSAPSTPFIAETITISDDDIKMIIPSIENNPVSQTVGIYEVVEEMASFYSEPKEIENLEKAFNEFESKNRSKERFGEKTIVDEYNDKVKYANTLKATITDILQYIEKYNSSNERYKNKKYLLQEAQSLADKMKLEIVINEVKKQGYNTSMQPRQVKRELRLYYDEFRVTEKEINSYKTELLNMKIPEYSAPKEMYLKEQIEEAKKKTYQKSILKLTNKKVDYKSFVGTFDIIAEKYLVEAGNYEYLSGQLINDRVLGKTSHRKYQILKNQETNNLYLIDDSYFITKIKEIKEFETLKSAISKYGYSITNNRKVKGKMTSFDLTSSLIENLNKNPNYIKDIDSKYSQLAELVKELPAHTNKLDEFVRLYNLQRSRMSASNINSWKNATEKALSMREKIKTMEEKLDVSVLGFDSKDLEKYYEDFTDNLIISKHVLGL</sequence>
<dbReference type="Proteomes" id="UP000325141">
    <property type="component" value="Unassembled WGS sequence"/>
</dbReference>
<name>A0A5M6CFS1_9FLAO</name>
<dbReference type="AlphaFoldDB" id="A0A5M6CFS1"/>
<reference evidence="1 2" key="1">
    <citation type="submission" date="2019-09" db="EMBL/GenBank/DDBJ databases">
        <title>Genome sequence and assembly of Flavobacterium sp.</title>
        <authorList>
            <person name="Chhetri G."/>
        </authorList>
    </citation>
    <scope>NUCLEOTIDE SEQUENCE [LARGE SCALE GENOMIC DNA]</scope>
    <source>
        <strain evidence="1 2">SNL9</strain>
    </source>
</reference>
<accession>A0A5M6CFS1</accession>
<evidence type="ECO:0000313" key="1">
    <source>
        <dbReference type="EMBL" id="KAA5533971.1"/>
    </source>
</evidence>
<dbReference type="RefSeq" id="WP_150013398.1">
    <property type="nucleotide sequence ID" value="NZ_VWSG01000008.1"/>
</dbReference>
<comment type="caution">
    <text evidence="1">The sequence shown here is derived from an EMBL/GenBank/DDBJ whole genome shotgun (WGS) entry which is preliminary data.</text>
</comment>
<evidence type="ECO:0000313" key="2">
    <source>
        <dbReference type="Proteomes" id="UP000325141"/>
    </source>
</evidence>
<organism evidence="1 2">
    <name type="scientific">Paenimyroides baculatum</name>
    <dbReference type="NCBI Taxonomy" id="2608000"/>
    <lineage>
        <taxon>Bacteria</taxon>
        <taxon>Pseudomonadati</taxon>
        <taxon>Bacteroidota</taxon>
        <taxon>Flavobacteriia</taxon>
        <taxon>Flavobacteriales</taxon>
        <taxon>Flavobacteriaceae</taxon>
        <taxon>Paenimyroides</taxon>
    </lineage>
</organism>
<gene>
    <name evidence="1" type="ORF">F0460_11600</name>
</gene>
<proteinExistence type="predicted"/>